<keyword evidence="7" id="KW-0802">TPR repeat</keyword>
<dbReference type="PROSITE" id="PS50005">
    <property type="entry name" value="TPR"/>
    <property type="match status" value="2"/>
</dbReference>
<evidence type="ECO:0000256" key="5">
    <source>
        <dbReference type="ARBA" id="ARBA00023235"/>
    </source>
</evidence>
<reference evidence="8 9" key="1">
    <citation type="submission" date="2021-06" db="EMBL/GenBank/DDBJ databases">
        <authorList>
            <person name="Palmer J.M."/>
        </authorList>
    </citation>
    <scope>NUCLEOTIDE SEQUENCE [LARGE SCALE GENOMIC DNA]</scope>
    <source>
        <strain evidence="8 9">XC_2019</strain>
        <tissue evidence="8">Muscle</tissue>
    </source>
</reference>
<gene>
    <name evidence="8" type="ORF">XENOCAPTIV_001064</name>
</gene>
<dbReference type="SMART" id="SM00028">
    <property type="entry name" value="TPR"/>
    <property type="match status" value="2"/>
</dbReference>
<evidence type="ECO:0000256" key="2">
    <source>
        <dbReference type="ARBA" id="ARBA00013194"/>
    </source>
</evidence>
<evidence type="ECO:0000256" key="4">
    <source>
        <dbReference type="ARBA" id="ARBA00023186"/>
    </source>
</evidence>
<sequence length="160" mass="18377">HLEGRCGDRLFDCRDVSFIVGEGEDKGIPLGCGTGIEQHKQIQDYVLTTHLNLALCFLRLKDFSQAVENCNKVIEQDKSNEKALYRRGEARLLRNDYNLAMADFQKVLEVNPSNRAARTQLSSCQSKMKEHQEQEKKIYANMFQKFAERDSKVCELFILG</sequence>
<comment type="caution">
    <text evidence="8">The sequence shown here is derived from an EMBL/GenBank/DDBJ whole genome shotgun (WGS) entry which is preliminary data.</text>
</comment>
<keyword evidence="4" id="KW-0143">Chaperone</keyword>
<dbReference type="SUPFAM" id="SSF48452">
    <property type="entry name" value="TPR-like"/>
    <property type="match status" value="1"/>
</dbReference>
<dbReference type="Pfam" id="PF00515">
    <property type="entry name" value="TPR_1"/>
    <property type="match status" value="1"/>
</dbReference>
<dbReference type="Proteomes" id="UP001434883">
    <property type="component" value="Unassembled WGS sequence"/>
</dbReference>
<organism evidence="8 9">
    <name type="scientific">Xenoophorus captivus</name>
    <dbReference type="NCBI Taxonomy" id="1517983"/>
    <lineage>
        <taxon>Eukaryota</taxon>
        <taxon>Metazoa</taxon>
        <taxon>Chordata</taxon>
        <taxon>Craniata</taxon>
        <taxon>Vertebrata</taxon>
        <taxon>Euteleostomi</taxon>
        <taxon>Actinopterygii</taxon>
        <taxon>Neopterygii</taxon>
        <taxon>Teleostei</taxon>
        <taxon>Neoteleostei</taxon>
        <taxon>Acanthomorphata</taxon>
        <taxon>Ovalentaria</taxon>
        <taxon>Atherinomorphae</taxon>
        <taxon>Cyprinodontiformes</taxon>
        <taxon>Goodeidae</taxon>
        <taxon>Xenoophorus</taxon>
    </lineage>
</organism>
<dbReference type="EMBL" id="JAHRIN010076719">
    <property type="protein sequence ID" value="MEQ2218296.1"/>
    <property type="molecule type" value="Genomic_DNA"/>
</dbReference>
<dbReference type="Pfam" id="PF13181">
    <property type="entry name" value="TPR_8"/>
    <property type="match status" value="1"/>
</dbReference>
<feature type="repeat" description="TPR" evidence="7">
    <location>
        <begin position="81"/>
        <end position="114"/>
    </location>
</feature>
<dbReference type="InterPro" id="IPR011990">
    <property type="entry name" value="TPR-like_helical_dom_sf"/>
</dbReference>
<evidence type="ECO:0000256" key="6">
    <source>
        <dbReference type="ARBA" id="ARBA00029569"/>
    </source>
</evidence>
<evidence type="ECO:0000256" key="3">
    <source>
        <dbReference type="ARBA" id="ARBA00023110"/>
    </source>
</evidence>
<evidence type="ECO:0000313" key="8">
    <source>
        <dbReference type="EMBL" id="MEQ2218296.1"/>
    </source>
</evidence>
<feature type="repeat" description="TPR" evidence="7">
    <location>
        <begin position="47"/>
        <end position="80"/>
    </location>
</feature>
<dbReference type="PANTHER" id="PTHR46512">
    <property type="entry name" value="PEPTIDYLPROLYL ISOMERASE"/>
    <property type="match status" value="1"/>
</dbReference>
<name>A0ABV0SCY1_9TELE</name>
<evidence type="ECO:0000256" key="7">
    <source>
        <dbReference type="PROSITE-ProRule" id="PRU00339"/>
    </source>
</evidence>
<proteinExistence type="predicted"/>
<dbReference type="EC" id="5.2.1.8" evidence="2"/>
<keyword evidence="9" id="KW-1185">Reference proteome</keyword>
<dbReference type="InterPro" id="IPR019734">
    <property type="entry name" value="TPR_rpt"/>
</dbReference>
<feature type="non-terminal residue" evidence="8">
    <location>
        <position position="1"/>
    </location>
</feature>
<dbReference type="InterPro" id="IPR050754">
    <property type="entry name" value="FKBP4/5/8-like"/>
</dbReference>
<accession>A0ABV0SCY1</accession>
<protein>
    <recommendedName>
        <fullName evidence="2">peptidylprolyl isomerase</fullName>
        <ecNumber evidence="2">5.2.1.8</ecNumber>
    </recommendedName>
    <alternativeName>
        <fullName evidence="6">Rotamase</fullName>
    </alternativeName>
</protein>
<evidence type="ECO:0000256" key="1">
    <source>
        <dbReference type="ARBA" id="ARBA00000971"/>
    </source>
</evidence>
<evidence type="ECO:0000313" key="9">
    <source>
        <dbReference type="Proteomes" id="UP001434883"/>
    </source>
</evidence>
<keyword evidence="3" id="KW-0697">Rotamase</keyword>
<comment type="catalytic activity">
    <reaction evidence="1">
        <text>[protein]-peptidylproline (omega=180) = [protein]-peptidylproline (omega=0)</text>
        <dbReference type="Rhea" id="RHEA:16237"/>
        <dbReference type="Rhea" id="RHEA-COMP:10747"/>
        <dbReference type="Rhea" id="RHEA-COMP:10748"/>
        <dbReference type="ChEBI" id="CHEBI:83833"/>
        <dbReference type="ChEBI" id="CHEBI:83834"/>
        <dbReference type="EC" id="5.2.1.8"/>
    </reaction>
</comment>
<dbReference type="Gene3D" id="1.25.40.10">
    <property type="entry name" value="Tetratricopeptide repeat domain"/>
    <property type="match status" value="1"/>
</dbReference>
<dbReference type="PANTHER" id="PTHR46512:SF9">
    <property type="entry name" value="PEPTIDYLPROLYL ISOMERASE"/>
    <property type="match status" value="1"/>
</dbReference>
<keyword evidence="5" id="KW-0413">Isomerase</keyword>